<evidence type="ECO:0000313" key="2">
    <source>
        <dbReference type="EMBL" id="KAF7387581.1"/>
    </source>
</evidence>
<sequence length="201" mass="23289">MSSRTISNLTRRRQQANREPSTKLVIRIVYVTERIVARLRFNPTERVSRGFRMRTRKDGSSLSGERCLNRAEVNSDRSIVLIMTTTTTTTTTKRLEKVQSKSRNVKDSLLPFFELFREALSPSTYNRSIDRTKERSVVSLTHTDSILLASTLGVFESNPIPDRDTPRTNADNCILQKEQEQQQQQQQQQHRLGRSYNDRKS</sequence>
<accession>A0A834JH52</accession>
<dbReference type="Proteomes" id="UP000600918">
    <property type="component" value="Unassembled WGS sequence"/>
</dbReference>
<evidence type="ECO:0000313" key="3">
    <source>
        <dbReference type="Proteomes" id="UP000600918"/>
    </source>
</evidence>
<evidence type="ECO:0000256" key="1">
    <source>
        <dbReference type="SAM" id="MobiDB-lite"/>
    </source>
</evidence>
<protein>
    <submittedName>
        <fullName evidence="2">Uncharacterized protein</fullName>
    </submittedName>
</protein>
<comment type="caution">
    <text evidence="2">The sequence shown here is derived from an EMBL/GenBank/DDBJ whole genome shotgun (WGS) entry which is preliminary data.</text>
</comment>
<dbReference type="AlphaFoldDB" id="A0A834JH52"/>
<dbReference type="EMBL" id="JACSDY010000025">
    <property type="protein sequence ID" value="KAF7387581.1"/>
    <property type="molecule type" value="Genomic_DNA"/>
</dbReference>
<feature type="region of interest" description="Disordered" evidence="1">
    <location>
        <begin position="156"/>
        <end position="201"/>
    </location>
</feature>
<name>A0A834JH52_VESPE</name>
<keyword evidence="3" id="KW-1185">Reference proteome</keyword>
<organism evidence="2 3">
    <name type="scientific">Vespula pensylvanica</name>
    <name type="common">Western yellow jacket</name>
    <name type="synonym">Wasp</name>
    <dbReference type="NCBI Taxonomy" id="30213"/>
    <lineage>
        <taxon>Eukaryota</taxon>
        <taxon>Metazoa</taxon>
        <taxon>Ecdysozoa</taxon>
        <taxon>Arthropoda</taxon>
        <taxon>Hexapoda</taxon>
        <taxon>Insecta</taxon>
        <taxon>Pterygota</taxon>
        <taxon>Neoptera</taxon>
        <taxon>Endopterygota</taxon>
        <taxon>Hymenoptera</taxon>
        <taxon>Apocrita</taxon>
        <taxon>Aculeata</taxon>
        <taxon>Vespoidea</taxon>
        <taxon>Vespidae</taxon>
        <taxon>Vespinae</taxon>
        <taxon>Vespula</taxon>
    </lineage>
</organism>
<reference evidence="2" key="1">
    <citation type="journal article" date="2020" name="G3 (Bethesda)">
        <title>High-Quality Assemblies for Three Invasive Social Wasps from the &lt;i&gt;Vespula&lt;/i&gt; Genus.</title>
        <authorList>
            <person name="Harrop T.W.R."/>
            <person name="Guhlin J."/>
            <person name="McLaughlin G.M."/>
            <person name="Permina E."/>
            <person name="Stockwell P."/>
            <person name="Gilligan J."/>
            <person name="Le Lec M.F."/>
            <person name="Gruber M.A.M."/>
            <person name="Quinn O."/>
            <person name="Lovegrove M."/>
            <person name="Duncan E.J."/>
            <person name="Remnant E.J."/>
            <person name="Van Eeckhoven J."/>
            <person name="Graham B."/>
            <person name="Knapp R.A."/>
            <person name="Langford K.W."/>
            <person name="Kronenberg Z."/>
            <person name="Press M.O."/>
            <person name="Eacker S.M."/>
            <person name="Wilson-Rankin E.E."/>
            <person name="Purcell J."/>
            <person name="Lester P.J."/>
            <person name="Dearden P.K."/>
        </authorList>
    </citation>
    <scope>NUCLEOTIDE SEQUENCE</scope>
    <source>
        <strain evidence="2">Volc-1</strain>
    </source>
</reference>
<proteinExistence type="predicted"/>
<gene>
    <name evidence="2" type="ORF">H0235_018303</name>
</gene>